<keyword evidence="1" id="KW-0812">Transmembrane</keyword>
<dbReference type="EMBL" id="ATBP01000422">
    <property type="protein sequence ID" value="ETR70448.1"/>
    <property type="molecule type" value="Genomic_DNA"/>
</dbReference>
<evidence type="ECO:0000313" key="2">
    <source>
        <dbReference type="EMBL" id="ETR70448.1"/>
    </source>
</evidence>
<dbReference type="InterPro" id="IPR051200">
    <property type="entry name" value="Host-pathogen_enzymatic-act"/>
</dbReference>
<feature type="transmembrane region" description="Helical" evidence="1">
    <location>
        <begin position="22"/>
        <end position="43"/>
    </location>
</feature>
<dbReference type="Proteomes" id="UP000189670">
    <property type="component" value="Unassembled WGS sequence"/>
</dbReference>
<reference evidence="3" key="1">
    <citation type="submission" date="2012-11" db="EMBL/GenBank/DDBJ databases">
        <authorList>
            <person name="Lucero-Rivera Y.E."/>
            <person name="Tovar-Ramirez D."/>
        </authorList>
    </citation>
    <scope>NUCLEOTIDE SEQUENCE [LARGE SCALE GENOMIC DNA]</scope>
    <source>
        <strain evidence="3">Araruama</strain>
    </source>
</reference>
<evidence type="ECO:0000313" key="3">
    <source>
        <dbReference type="Proteomes" id="UP000189670"/>
    </source>
</evidence>
<dbReference type="InterPro" id="IPR015943">
    <property type="entry name" value="WD40/YVTN_repeat-like_dom_sf"/>
</dbReference>
<organism evidence="2 3">
    <name type="scientific">Candidatus Magnetoglobus multicellularis str. Araruama</name>
    <dbReference type="NCBI Taxonomy" id="890399"/>
    <lineage>
        <taxon>Bacteria</taxon>
        <taxon>Pseudomonadati</taxon>
        <taxon>Thermodesulfobacteriota</taxon>
        <taxon>Desulfobacteria</taxon>
        <taxon>Desulfobacterales</taxon>
        <taxon>Desulfobacteraceae</taxon>
        <taxon>Candidatus Magnetoglobus</taxon>
    </lineage>
</organism>
<dbReference type="InterPro" id="IPR011048">
    <property type="entry name" value="Haem_d1_sf"/>
</dbReference>
<comment type="caution">
    <text evidence="2">The sequence shown here is derived from an EMBL/GenBank/DDBJ whole genome shotgun (WGS) entry which is preliminary data.</text>
</comment>
<gene>
    <name evidence="2" type="ORF">OMM_03235</name>
</gene>
<sequence length="429" mass="47218">MYWCIYSLFSEKRGKSMTNRKNIFCTIFLIGMFAIMLCLGGCLEDASKKIAQNQDSHNYEQTVNAWIWVYQSDNKALNVYNAADGSLGASFTADVHPMMHIMQAGPASEPTLWMADGYTACSFTSGFHPHGDHAHMENPEPYQTIVVGSKPTHMGMSPDEKLVAFANDGGGNISVIAVETGAVTTVSHGSPHSAALLTDNYLITTHMDEHWLKIVSISDDKEIKKIEIGANAHGDAYYHPTDTAFIATDAGIEVIDINNMSHKKTIPYTEPGRTNFLYCNENHRIAIGLHKTSTNETNKILVLDMVDESLSYVEIDNASLNWNIQTGQFALSANGKKAVISDMTSSKVYVIDVDNQSIAFKKVQTIPVLSSGVAVGIDVTGDHVWIMDNDYIYPIDVDEGLLKTDSRFKVNGGDWIHVTSFDGEVINET</sequence>
<dbReference type="PANTHER" id="PTHR47197:SF3">
    <property type="entry name" value="DIHYDRO-HEME D1 DEHYDROGENASE"/>
    <property type="match status" value="1"/>
</dbReference>
<keyword evidence="1" id="KW-1133">Transmembrane helix</keyword>
<dbReference type="SUPFAM" id="SSF51004">
    <property type="entry name" value="C-terminal (heme d1) domain of cytochrome cd1-nitrite reductase"/>
    <property type="match status" value="1"/>
</dbReference>
<dbReference type="Gene3D" id="2.130.10.10">
    <property type="entry name" value="YVTN repeat-like/Quinoprotein amine dehydrogenase"/>
    <property type="match status" value="2"/>
</dbReference>
<accession>A0A1V1P6N5</accession>
<dbReference type="PANTHER" id="PTHR47197">
    <property type="entry name" value="PROTEIN NIRF"/>
    <property type="match status" value="1"/>
</dbReference>
<keyword evidence="1" id="KW-0472">Membrane</keyword>
<evidence type="ECO:0000256" key="1">
    <source>
        <dbReference type="SAM" id="Phobius"/>
    </source>
</evidence>
<dbReference type="AlphaFoldDB" id="A0A1V1P6N5"/>
<evidence type="ECO:0008006" key="4">
    <source>
        <dbReference type="Google" id="ProtNLM"/>
    </source>
</evidence>
<name>A0A1V1P6N5_9BACT</name>
<protein>
    <recommendedName>
        <fullName evidence="4">YncE family protein</fullName>
    </recommendedName>
</protein>
<proteinExistence type="predicted"/>